<reference evidence="2" key="1">
    <citation type="journal article" date="2023" name="Front. Mar. Sci.">
        <title>A new Merluccius polli reference genome to investigate the effects of global change in West African waters.</title>
        <authorList>
            <person name="Mateo J.L."/>
            <person name="Blanco-Fernandez C."/>
            <person name="Garcia-Vazquez E."/>
            <person name="Machado-Schiaffino G."/>
        </authorList>
    </citation>
    <scope>NUCLEOTIDE SEQUENCE</scope>
    <source>
        <strain evidence="2">C29</strain>
        <tissue evidence="2">Fin</tissue>
    </source>
</reference>
<feature type="region of interest" description="Disordered" evidence="1">
    <location>
        <begin position="69"/>
        <end position="120"/>
    </location>
</feature>
<dbReference type="Gene3D" id="3.40.50.12700">
    <property type="match status" value="2"/>
</dbReference>
<feature type="compositionally biased region" description="Low complexity" evidence="1">
    <location>
        <begin position="102"/>
        <end position="116"/>
    </location>
</feature>
<keyword evidence="3" id="KW-1185">Reference proteome</keyword>
<dbReference type="Proteomes" id="UP001174136">
    <property type="component" value="Unassembled WGS sequence"/>
</dbReference>
<accession>A0AA47N0L4</accession>
<gene>
    <name evidence="2" type="ORF">N1851_009772</name>
</gene>
<dbReference type="SUPFAM" id="SSF52266">
    <property type="entry name" value="SGNH hydrolase"/>
    <property type="match status" value="2"/>
</dbReference>
<dbReference type="Gene3D" id="3.40.50.12690">
    <property type="match status" value="1"/>
</dbReference>
<evidence type="ECO:0000313" key="3">
    <source>
        <dbReference type="Proteomes" id="UP001174136"/>
    </source>
</evidence>
<evidence type="ECO:0000256" key="1">
    <source>
        <dbReference type="SAM" id="MobiDB-lite"/>
    </source>
</evidence>
<comment type="caution">
    <text evidence="2">The sequence shown here is derived from an EMBL/GenBank/DDBJ whole genome shotgun (WGS) entry which is preliminary data.</text>
</comment>
<name>A0AA47N0L4_MERPO</name>
<dbReference type="CDD" id="cd00229">
    <property type="entry name" value="SGNH_hydrolase"/>
    <property type="match status" value="1"/>
</dbReference>
<evidence type="ECO:0000313" key="2">
    <source>
        <dbReference type="EMBL" id="KAK0149501.1"/>
    </source>
</evidence>
<dbReference type="EMBL" id="JAOPHQ010001743">
    <property type="protein sequence ID" value="KAK0149501.1"/>
    <property type="molecule type" value="Genomic_DNA"/>
</dbReference>
<dbReference type="AlphaFoldDB" id="A0AA47N0L4"/>
<protein>
    <recommendedName>
        <fullName evidence="4">SGNH hydrolase-type esterase domain-containing protein</fullName>
    </recommendedName>
</protein>
<sequence length="480" mass="53152">MEYGHTPPVELRPPGCCGKAHLKQRTRSTHLPLGIDAVRGEHPAATQQDKQLGKSASFLRKLLREAVNRRSGGLPRPQLPEESPKLDCSPPPEALAAAVDRPSSPSYSAAAAPVPSHQEPTPLFPPTALIIGDSIVRHIHFANAVTHCFPGATTADILEKLPGLLESAPVAITKVIVHCGTNDTAHTPSERTKVHFAQLFNPNNSGKSAFISGPLPTLGRGDVRFSRILYLHTWLQSVCAAHNIHFIHNFDMFWERPSFFGRDGLHLSMLGCRMLAAKLRHAVRYAQDYTPTNHLGSRMILYLHTWLQSVCAAHNIHFIHNFDMFWERPSFFGRDGLHLSMLGCRMLAAKLRHAVSGKPPGPSISKLGIRIRIIRIMKSSFSQSWIKVILGGRVDHRDPDLGGDGFPNLVASGSKHGGLPHERISWERDFHVKNSPLTAMDHSAIKDNHMSAGNPWKRFKGTLSSFFSNLLPQINVFIHK</sequence>
<proteinExistence type="predicted"/>
<evidence type="ECO:0008006" key="4">
    <source>
        <dbReference type="Google" id="ProtNLM"/>
    </source>
</evidence>
<organism evidence="2 3">
    <name type="scientific">Merluccius polli</name>
    <name type="common">Benguela hake</name>
    <name type="synonym">Merluccius cadenati</name>
    <dbReference type="NCBI Taxonomy" id="89951"/>
    <lineage>
        <taxon>Eukaryota</taxon>
        <taxon>Metazoa</taxon>
        <taxon>Chordata</taxon>
        <taxon>Craniata</taxon>
        <taxon>Vertebrata</taxon>
        <taxon>Euteleostomi</taxon>
        <taxon>Actinopterygii</taxon>
        <taxon>Neopterygii</taxon>
        <taxon>Teleostei</taxon>
        <taxon>Neoteleostei</taxon>
        <taxon>Acanthomorphata</taxon>
        <taxon>Zeiogadaria</taxon>
        <taxon>Gadariae</taxon>
        <taxon>Gadiformes</taxon>
        <taxon>Gadoidei</taxon>
        <taxon>Merlucciidae</taxon>
        <taxon>Merluccius</taxon>
    </lineage>
</organism>